<dbReference type="GeneID" id="54487864"/>
<dbReference type="RefSeq" id="XP_033601307.1">
    <property type="nucleotide sequence ID" value="XM_033746810.1"/>
</dbReference>
<dbReference type="Proteomes" id="UP000799437">
    <property type="component" value="Unassembled WGS sequence"/>
</dbReference>
<dbReference type="InterPro" id="IPR010730">
    <property type="entry name" value="HET"/>
</dbReference>
<proteinExistence type="predicted"/>
<gene>
    <name evidence="3" type="ORF">EJ05DRAFT_499293</name>
</gene>
<dbReference type="PANTHER" id="PTHR33112:SF16">
    <property type="entry name" value="HETEROKARYON INCOMPATIBILITY DOMAIN-CONTAINING PROTEIN"/>
    <property type="match status" value="1"/>
</dbReference>
<dbReference type="PANTHER" id="PTHR33112">
    <property type="entry name" value="DOMAIN PROTEIN, PUTATIVE-RELATED"/>
    <property type="match status" value="1"/>
</dbReference>
<feature type="compositionally biased region" description="Low complexity" evidence="1">
    <location>
        <begin position="604"/>
        <end position="617"/>
    </location>
</feature>
<feature type="domain" description="Heterokaryon incompatibility" evidence="2">
    <location>
        <begin position="214"/>
        <end position="364"/>
    </location>
</feature>
<keyword evidence="4" id="KW-1185">Reference proteome</keyword>
<accession>A0A6A6WAJ9</accession>
<reference evidence="3" key="1">
    <citation type="journal article" date="2020" name="Stud. Mycol.">
        <title>101 Dothideomycetes genomes: a test case for predicting lifestyles and emergence of pathogens.</title>
        <authorList>
            <person name="Haridas S."/>
            <person name="Albert R."/>
            <person name="Binder M."/>
            <person name="Bloem J."/>
            <person name="Labutti K."/>
            <person name="Salamov A."/>
            <person name="Andreopoulos B."/>
            <person name="Baker S."/>
            <person name="Barry K."/>
            <person name="Bills G."/>
            <person name="Bluhm B."/>
            <person name="Cannon C."/>
            <person name="Castanera R."/>
            <person name="Culley D."/>
            <person name="Daum C."/>
            <person name="Ezra D."/>
            <person name="Gonzalez J."/>
            <person name="Henrissat B."/>
            <person name="Kuo A."/>
            <person name="Liang C."/>
            <person name="Lipzen A."/>
            <person name="Lutzoni F."/>
            <person name="Magnuson J."/>
            <person name="Mondo S."/>
            <person name="Nolan M."/>
            <person name="Ohm R."/>
            <person name="Pangilinan J."/>
            <person name="Park H.-J."/>
            <person name="Ramirez L."/>
            <person name="Alfaro M."/>
            <person name="Sun H."/>
            <person name="Tritt A."/>
            <person name="Yoshinaga Y."/>
            <person name="Zwiers L.-H."/>
            <person name="Turgeon B."/>
            <person name="Goodwin S."/>
            <person name="Spatafora J."/>
            <person name="Crous P."/>
            <person name="Grigoriev I."/>
        </authorList>
    </citation>
    <scope>NUCLEOTIDE SEQUENCE</scope>
    <source>
        <strain evidence="3">CBS 121739</strain>
    </source>
</reference>
<dbReference type="OrthoDB" id="2958217at2759"/>
<evidence type="ECO:0000313" key="4">
    <source>
        <dbReference type="Proteomes" id="UP000799437"/>
    </source>
</evidence>
<sequence>MTCEPCRTIWARPERLEIYDTGKQHGCLLHDSFSQLQKSVSSGCELCQLLLQHIANVIDEEQNNKHREKILPESSLFRLHIGILTTGAQTNHHSGSSTLFARVDVRSRYGKKSFDLFKHGWDEFFEVVVDRSVAYKSLSGSIFGRVVVEDPTSIAHVDLIKSWVSECSEKHELCRTRLAERCLPSRTIDVGPADGSENPRLVLNIRDESQEIAWIALSHRWGNSIPIKTMSFNLDTHQKEILFDDVPRTFQDAVSTTRRLGLRHLWIDSLCIVQDDPEDWLAEYPKMGSIFEQAHLTLAADNASNCDAGLLGLRVTEDILSFPWNSPDGNTKTWIRIRKGLKAWKYVLGERESSIYTRGWILQEDLLAQRTLHYGRQQVFWECRTHRRSESLSNPFRNFTTLNLTAGKSFMRLASSRSTNNHSRKHPDLLVYAEWAVIVRDYTRRSLTFPSDKLPALVGAAQAFQRRLRSPRNGYYAGLWEDNLHKDLLWRPKFSIPLTLVPNRAPSWSWASVDGPVLFPRHMRPAHDGCLAEFHRSVGIDGEGDKGGGSSDAYWPFTSPRHVASHTHLAALRISAPCIPCARYDVVSSALPAGYSDNGIRLHASSPSPAPSSTVAVVRDDSNNTSSNTTPDLLCYFDTCDAQTLKWKENPDSLVALAIAAFGDSRRGRIAVMGLLLDGASENGGEGDRVYRRVGTTRVDVPWEGGGSATDGHESIRARLELCGWNVRTVMVG</sequence>
<dbReference type="AlphaFoldDB" id="A0A6A6WAJ9"/>
<protein>
    <submittedName>
        <fullName evidence="3">HET-domain-containing protein</fullName>
    </submittedName>
</protein>
<evidence type="ECO:0000256" key="1">
    <source>
        <dbReference type="SAM" id="MobiDB-lite"/>
    </source>
</evidence>
<evidence type="ECO:0000313" key="3">
    <source>
        <dbReference type="EMBL" id="KAF2758856.1"/>
    </source>
</evidence>
<feature type="region of interest" description="Disordered" evidence="1">
    <location>
        <begin position="602"/>
        <end position="627"/>
    </location>
</feature>
<dbReference type="EMBL" id="ML996570">
    <property type="protein sequence ID" value="KAF2758856.1"/>
    <property type="molecule type" value="Genomic_DNA"/>
</dbReference>
<evidence type="ECO:0000259" key="2">
    <source>
        <dbReference type="Pfam" id="PF06985"/>
    </source>
</evidence>
<dbReference type="Pfam" id="PF06985">
    <property type="entry name" value="HET"/>
    <property type="match status" value="1"/>
</dbReference>
<name>A0A6A6WAJ9_9PEZI</name>
<organism evidence="3 4">
    <name type="scientific">Pseudovirgaria hyperparasitica</name>
    <dbReference type="NCBI Taxonomy" id="470096"/>
    <lineage>
        <taxon>Eukaryota</taxon>
        <taxon>Fungi</taxon>
        <taxon>Dikarya</taxon>
        <taxon>Ascomycota</taxon>
        <taxon>Pezizomycotina</taxon>
        <taxon>Dothideomycetes</taxon>
        <taxon>Dothideomycetes incertae sedis</taxon>
        <taxon>Acrospermales</taxon>
        <taxon>Acrospermaceae</taxon>
        <taxon>Pseudovirgaria</taxon>
    </lineage>
</organism>